<organism evidence="9 10">
    <name type="scientific">Phaedon cochleariae</name>
    <name type="common">Mustard beetle</name>
    <dbReference type="NCBI Taxonomy" id="80249"/>
    <lineage>
        <taxon>Eukaryota</taxon>
        <taxon>Metazoa</taxon>
        <taxon>Ecdysozoa</taxon>
        <taxon>Arthropoda</taxon>
        <taxon>Hexapoda</taxon>
        <taxon>Insecta</taxon>
        <taxon>Pterygota</taxon>
        <taxon>Neoptera</taxon>
        <taxon>Endopterygota</taxon>
        <taxon>Coleoptera</taxon>
        <taxon>Polyphaga</taxon>
        <taxon>Cucujiformia</taxon>
        <taxon>Chrysomeloidea</taxon>
        <taxon>Chrysomelidae</taxon>
        <taxon>Chrysomelinae</taxon>
        <taxon>Chrysomelini</taxon>
        <taxon>Phaedon</taxon>
    </lineage>
</organism>
<dbReference type="SUPFAM" id="SSF47473">
    <property type="entry name" value="EF-hand"/>
    <property type="match status" value="1"/>
</dbReference>
<evidence type="ECO:0000259" key="8">
    <source>
        <dbReference type="PROSITE" id="PS50222"/>
    </source>
</evidence>
<keyword evidence="10" id="KW-1185">Reference proteome</keyword>
<evidence type="ECO:0000256" key="1">
    <source>
        <dbReference type="ARBA" id="ARBA00011445"/>
    </source>
</evidence>
<sequence>MADLKPRDLECAEFCIEVFGNSAKELDAMYLGKFMYNMNVNPSQERLIQLGMTKKEGEKTFKFDELLPMVSDLKKEIKDQGCYEDFVECLKLYDKNENGLMQSGELSHCLLTLGEKLTDDEVDVLLEECLDEEDDDGQVPYIPFLKRMCEMEPPLKPSKKKL</sequence>
<evidence type="ECO:0000256" key="5">
    <source>
        <dbReference type="ARBA" id="ARBA00023123"/>
    </source>
</evidence>
<evidence type="ECO:0000256" key="4">
    <source>
        <dbReference type="ARBA" id="ARBA00022837"/>
    </source>
</evidence>
<dbReference type="FunFam" id="1.10.238.10:FF:000001">
    <property type="entry name" value="Calmodulin 1"/>
    <property type="match status" value="1"/>
</dbReference>
<name>A0A9P0GPI0_PHACE</name>
<protein>
    <recommendedName>
        <fullName evidence="2">Myosin light chain alkali</fullName>
    </recommendedName>
</protein>
<dbReference type="PANTHER" id="PTHR23048:SF33">
    <property type="entry name" value="MYOSIN LIGHT CHAIN ALKALI"/>
    <property type="match status" value="1"/>
</dbReference>
<keyword evidence="7" id="KW-0514">Muscle protein</keyword>
<dbReference type="GO" id="GO:0005509">
    <property type="term" value="F:calcium ion binding"/>
    <property type="evidence" value="ECO:0007669"/>
    <property type="project" value="InterPro"/>
</dbReference>
<comment type="subunit">
    <text evidence="1">Myosin is a hexamer of 2 heavy chains and 4 light chains.</text>
</comment>
<proteinExistence type="predicted"/>
<evidence type="ECO:0000256" key="3">
    <source>
        <dbReference type="ARBA" id="ARBA00022737"/>
    </source>
</evidence>
<reference evidence="9" key="2">
    <citation type="submission" date="2022-10" db="EMBL/GenBank/DDBJ databases">
        <authorList>
            <consortium name="ENA_rothamsted_submissions"/>
            <consortium name="culmorum"/>
            <person name="King R."/>
        </authorList>
    </citation>
    <scope>NUCLEOTIDE SEQUENCE</scope>
</reference>
<evidence type="ECO:0000313" key="10">
    <source>
        <dbReference type="Proteomes" id="UP001153737"/>
    </source>
</evidence>
<dbReference type="PANTHER" id="PTHR23048">
    <property type="entry name" value="MYOSIN LIGHT CHAIN 1, 3"/>
    <property type="match status" value="1"/>
</dbReference>
<dbReference type="Gene3D" id="1.10.238.10">
    <property type="entry name" value="EF-hand"/>
    <property type="match status" value="2"/>
</dbReference>
<dbReference type="PROSITE" id="PS00018">
    <property type="entry name" value="EF_HAND_1"/>
    <property type="match status" value="1"/>
</dbReference>
<keyword evidence="6" id="KW-0505">Motor protein</keyword>
<dbReference type="InterPro" id="IPR050230">
    <property type="entry name" value="CALM/Myosin/TropC-like"/>
</dbReference>
<dbReference type="InterPro" id="IPR002048">
    <property type="entry name" value="EF_hand_dom"/>
</dbReference>
<evidence type="ECO:0000256" key="2">
    <source>
        <dbReference type="ARBA" id="ARBA00019148"/>
    </source>
</evidence>
<evidence type="ECO:0000256" key="7">
    <source>
        <dbReference type="ARBA" id="ARBA00023179"/>
    </source>
</evidence>
<dbReference type="InterPro" id="IPR018247">
    <property type="entry name" value="EF_Hand_1_Ca_BS"/>
</dbReference>
<gene>
    <name evidence="9" type="ORF">PHAECO_LOCUS5362</name>
</gene>
<evidence type="ECO:0000313" key="9">
    <source>
        <dbReference type="EMBL" id="CAH1154771.1"/>
    </source>
</evidence>
<keyword evidence="4" id="KW-0106">Calcium</keyword>
<dbReference type="OrthoDB" id="26525at2759"/>
<dbReference type="PROSITE" id="PS50222">
    <property type="entry name" value="EF_HAND_2"/>
    <property type="match status" value="1"/>
</dbReference>
<dbReference type="GO" id="GO:0005859">
    <property type="term" value="C:muscle myosin complex"/>
    <property type="evidence" value="ECO:0007669"/>
    <property type="project" value="TreeGrafter"/>
</dbReference>
<accession>A0A9P0GPI0</accession>
<dbReference type="InterPro" id="IPR011992">
    <property type="entry name" value="EF-hand-dom_pair"/>
</dbReference>
<dbReference type="Proteomes" id="UP001153737">
    <property type="component" value="Chromosome 16"/>
</dbReference>
<reference evidence="9" key="1">
    <citation type="submission" date="2022-01" db="EMBL/GenBank/DDBJ databases">
        <authorList>
            <person name="King R."/>
        </authorList>
    </citation>
    <scope>NUCLEOTIDE SEQUENCE</scope>
</reference>
<evidence type="ECO:0000256" key="6">
    <source>
        <dbReference type="ARBA" id="ARBA00023175"/>
    </source>
</evidence>
<dbReference type="AlphaFoldDB" id="A0A9P0GPI0"/>
<feature type="domain" description="EF-hand" evidence="8">
    <location>
        <begin position="81"/>
        <end position="116"/>
    </location>
</feature>
<dbReference type="EMBL" id="OU896722">
    <property type="protein sequence ID" value="CAH1154771.1"/>
    <property type="molecule type" value="Genomic_DNA"/>
</dbReference>
<keyword evidence="5" id="KW-0518">Myosin</keyword>
<keyword evidence="3" id="KW-0677">Repeat</keyword>